<protein>
    <recommendedName>
        <fullName evidence="5">Ribosome maturation factor RimM</fullName>
    </recommendedName>
</protein>
<reference evidence="8 9" key="1">
    <citation type="submission" date="2020-04" db="EMBL/GenBank/DDBJ databases">
        <authorList>
            <person name="Zheng R.K."/>
            <person name="Sun C.M."/>
        </authorList>
    </citation>
    <scope>NUCLEOTIDE SEQUENCE [LARGE SCALE GENOMIC DNA]</scope>
    <source>
        <strain evidence="9">zrk29</strain>
    </source>
</reference>
<dbReference type="Gene3D" id="2.30.30.240">
    <property type="entry name" value="PRC-barrel domain"/>
    <property type="match status" value="1"/>
</dbReference>
<gene>
    <name evidence="5 8" type="primary">rimM</name>
    <name evidence="8" type="ORF">HF295_00105</name>
</gene>
<dbReference type="SUPFAM" id="SSF50447">
    <property type="entry name" value="Translation proteins"/>
    <property type="match status" value="1"/>
</dbReference>
<keyword evidence="1 5" id="KW-0963">Cytoplasm</keyword>
<keyword evidence="2 5" id="KW-0690">Ribosome biogenesis</keyword>
<dbReference type="InterPro" id="IPR011033">
    <property type="entry name" value="PRC_barrel-like_sf"/>
</dbReference>
<dbReference type="GO" id="GO:0006364">
    <property type="term" value="P:rRNA processing"/>
    <property type="evidence" value="ECO:0007669"/>
    <property type="project" value="UniProtKB-UniRule"/>
</dbReference>
<dbReference type="GO" id="GO:0005840">
    <property type="term" value="C:ribosome"/>
    <property type="evidence" value="ECO:0007669"/>
    <property type="project" value="InterPro"/>
</dbReference>
<evidence type="ECO:0000259" key="6">
    <source>
        <dbReference type="Pfam" id="PF01782"/>
    </source>
</evidence>
<dbReference type="KEGG" id="tbk:HF295_00105"/>
<evidence type="ECO:0000313" key="9">
    <source>
        <dbReference type="Proteomes" id="UP000512167"/>
    </source>
</evidence>
<evidence type="ECO:0000256" key="1">
    <source>
        <dbReference type="ARBA" id="ARBA00022490"/>
    </source>
</evidence>
<dbReference type="GO" id="GO:0005737">
    <property type="term" value="C:cytoplasm"/>
    <property type="evidence" value="ECO:0007669"/>
    <property type="project" value="UniProtKB-SubCell"/>
</dbReference>
<organism evidence="8 9">
    <name type="scientific">Hujiaoplasma nucleasis</name>
    <dbReference type="NCBI Taxonomy" id="2725268"/>
    <lineage>
        <taxon>Bacteria</taxon>
        <taxon>Bacillati</taxon>
        <taxon>Mycoplasmatota</taxon>
        <taxon>Mollicutes</taxon>
        <taxon>Candidatus Izemoplasmatales</taxon>
        <taxon>Hujiaoplasmataceae</taxon>
        <taxon>Hujiaoplasma</taxon>
    </lineage>
</organism>
<evidence type="ECO:0000256" key="5">
    <source>
        <dbReference type="HAMAP-Rule" id="MF_00014"/>
    </source>
</evidence>
<dbReference type="PANTHER" id="PTHR33692:SF1">
    <property type="entry name" value="RIBOSOME MATURATION FACTOR RIMM"/>
    <property type="match status" value="1"/>
</dbReference>
<dbReference type="InterPro" id="IPR002676">
    <property type="entry name" value="RimM_N"/>
</dbReference>
<dbReference type="InterPro" id="IPR011961">
    <property type="entry name" value="RimM"/>
</dbReference>
<evidence type="ECO:0000256" key="3">
    <source>
        <dbReference type="ARBA" id="ARBA00022552"/>
    </source>
</evidence>
<dbReference type="HAMAP" id="MF_00014">
    <property type="entry name" value="Ribosome_mat_RimM"/>
    <property type="match status" value="1"/>
</dbReference>
<keyword evidence="3 5" id="KW-0698">rRNA processing</keyword>
<dbReference type="RefSeq" id="WP_312031808.1">
    <property type="nucleotide sequence ID" value="NZ_CP051151.1"/>
</dbReference>
<sequence length="164" mass="19220">MKYQLIGKITGFKGLKGQLKIKVLSGFLKERFEANSQIYIQINQDYQAFTVKSYNDKEKTPLLVLENYEDINLIQHLNKKDIYANADDDFLLEENAYHQDELIGLNVFQSNELKGQVVDIKNYPKDDYLLVRTKEKEVLIPFRDEFIISMDDEKIVVIDMEGLF</sequence>
<comment type="function">
    <text evidence="5">An accessory protein needed during the final step in the assembly of 30S ribosomal subunit, possibly for assembly of the head region. Essential for efficient processing of 16S rRNA. May be needed both before and after RbfA during the maturation of 16S rRNA. It has affinity for free ribosomal 30S subunits but not for 70S ribosomes.</text>
</comment>
<evidence type="ECO:0000256" key="2">
    <source>
        <dbReference type="ARBA" id="ARBA00022517"/>
    </source>
</evidence>
<feature type="domain" description="RimM N-terminal" evidence="6">
    <location>
        <begin position="6"/>
        <end position="87"/>
    </location>
</feature>
<dbReference type="InterPro" id="IPR009000">
    <property type="entry name" value="Transl_B-barrel_sf"/>
</dbReference>
<evidence type="ECO:0000256" key="4">
    <source>
        <dbReference type="ARBA" id="ARBA00023186"/>
    </source>
</evidence>
<dbReference type="Gene3D" id="2.40.30.60">
    <property type="entry name" value="RimM"/>
    <property type="match status" value="1"/>
</dbReference>
<dbReference type="Proteomes" id="UP000512167">
    <property type="component" value="Chromosome"/>
</dbReference>
<accession>A0A7L6N1P0</accession>
<comment type="subunit">
    <text evidence="5">Binds ribosomal protein uS19.</text>
</comment>
<dbReference type="InterPro" id="IPR036976">
    <property type="entry name" value="RimM_N_sf"/>
</dbReference>
<keyword evidence="4 5" id="KW-0143">Chaperone</keyword>
<feature type="domain" description="Ribosome maturation factor RimM PRC barrel" evidence="7">
    <location>
        <begin position="100"/>
        <end position="158"/>
    </location>
</feature>
<dbReference type="Pfam" id="PF01782">
    <property type="entry name" value="RimM"/>
    <property type="match status" value="1"/>
</dbReference>
<dbReference type="Pfam" id="PF24986">
    <property type="entry name" value="PRC_RimM"/>
    <property type="match status" value="1"/>
</dbReference>
<dbReference type="SUPFAM" id="SSF50346">
    <property type="entry name" value="PRC-barrel domain"/>
    <property type="match status" value="1"/>
</dbReference>
<evidence type="ECO:0000313" key="8">
    <source>
        <dbReference type="EMBL" id="QLY39342.1"/>
    </source>
</evidence>
<dbReference type="InterPro" id="IPR056792">
    <property type="entry name" value="PRC_RimM"/>
</dbReference>
<dbReference type="PANTHER" id="PTHR33692">
    <property type="entry name" value="RIBOSOME MATURATION FACTOR RIMM"/>
    <property type="match status" value="1"/>
</dbReference>
<evidence type="ECO:0000259" key="7">
    <source>
        <dbReference type="Pfam" id="PF24986"/>
    </source>
</evidence>
<name>A0A7L6N1P0_9MOLU</name>
<dbReference type="GO" id="GO:0042274">
    <property type="term" value="P:ribosomal small subunit biogenesis"/>
    <property type="evidence" value="ECO:0007669"/>
    <property type="project" value="UniProtKB-UniRule"/>
</dbReference>
<comment type="similarity">
    <text evidence="5">Belongs to the RimM family.</text>
</comment>
<comment type="subcellular location">
    <subcellularLocation>
        <location evidence="5">Cytoplasm</location>
    </subcellularLocation>
</comment>
<dbReference type="EMBL" id="CP051151">
    <property type="protein sequence ID" value="QLY39342.1"/>
    <property type="molecule type" value="Genomic_DNA"/>
</dbReference>
<dbReference type="NCBIfam" id="TIGR02273">
    <property type="entry name" value="16S_RimM"/>
    <property type="match status" value="1"/>
</dbReference>
<keyword evidence="9" id="KW-1185">Reference proteome</keyword>
<dbReference type="GO" id="GO:0043022">
    <property type="term" value="F:ribosome binding"/>
    <property type="evidence" value="ECO:0007669"/>
    <property type="project" value="InterPro"/>
</dbReference>
<dbReference type="AlphaFoldDB" id="A0A7L6N1P0"/>
<comment type="domain">
    <text evidence="5">The PRC barrel domain binds ribosomal protein uS19.</text>
</comment>
<proteinExistence type="inferred from homology"/>